<dbReference type="Proteomes" id="UP000789738">
    <property type="component" value="Unassembled WGS sequence"/>
</dbReference>
<dbReference type="Pfam" id="PF01609">
    <property type="entry name" value="DDE_Tnp_1"/>
    <property type="match status" value="1"/>
</dbReference>
<comment type="caution">
    <text evidence="5">The sequence shown here is derived from an EMBL/GenBank/DDBJ whole genome shotgun (WGS) entry which is preliminary data.</text>
</comment>
<dbReference type="InterPro" id="IPR047952">
    <property type="entry name" value="Transpos_IS4"/>
</dbReference>
<organism evidence="5 6">
    <name type="scientific">Clostridium neonatale</name>
    <dbReference type="NCBI Taxonomy" id="137838"/>
    <lineage>
        <taxon>Bacteria</taxon>
        <taxon>Bacillati</taxon>
        <taxon>Bacillota</taxon>
        <taxon>Clostridia</taxon>
        <taxon>Eubacteriales</taxon>
        <taxon>Clostridiaceae</taxon>
        <taxon>Clostridium</taxon>
    </lineage>
</organism>
<dbReference type="InterPro" id="IPR012337">
    <property type="entry name" value="RNaseH-like_sf"/>
</dbReference>
<name>A0AA86JFN5_9CLOT</name>
<dbReference type="GO" id="GO:0004803">
    <property type="term" value="F:transposase activity"/>
    <property type="evidence" value="ECO:0007669"/>
    <property type="project" value="InterPro"/>
</dbReference>
<evidence type="ECO:0000313" key="6">
    <source>
        <dbReference type="Proteomes" id="UP000789738"/>
    </source>
</evidence>
<reference evidence="5" key="1">
    <citation type="submission" date="2021-10" db="EMBL/GenBank/DDBJ databases">
        <authorList>
            <person name="Mesa V."/>
        </authorList>
    </citation>
    <scope>NUCLEOTIDE SEQUENCE</scope>
    <source>
        <strain evidence="5">CC3_PB</strain>
    </source>
</reference>
<evidence type="ECO:0000256" key="4">
    <source>
        <dbReference type="ARBA" id="ARBA00023172"/>
    </source>
</evidence>
<dbReference type="GO" id="GO:0003677">
    <property type="term" value="F:DNA binding"/>
    <property type="evidence" value="ECO:0007669"/>
    <property type="project" value="UniProtKB-KW"/>
</dbReference>
<comment type="similarity">
    <text evidence="1">Belongs to the transposase 11 family.</text>
</comment>
<dbReference type="EMBL" id="CAKJVE010000001">
    <property type="protein sequence ID" value="CAG9701879.1"/>
    <property type="molecule type" value="Genomic_DNA"/>
</dbReference>
<dbReference type="NCBIfam" id="NF033592">
    <property type="entry name" value="transpos_IS4_1"/>
    <property type="match status" value="1"/>
</dbReference>
<evidence type="ECO:0000256" key="3">
    <source>
        <dbReference type="ARBA" id="ARBA00023125"/>
    </source>
</evidence>
<evidence type="ECO:0000256" key="2">
    <source>
        <dbReference type="ARBA" id="ARBA00022578"/>
    </source>
</evidence>
<dbReference type="AlphaFoldDB" id="A0AA86JFN5"/>
<sequence length="437" mass="51214">MKKYCHYVKEKLNSIINEMEKSSESFVKNPGKDFVRNRKLSFQAVMKLLLSMGRNTIYKELLDYFKFDINTATASAFVQQRSKILPDASEYLFKNFTSSFDHYKLFDGYRLLAIDGSKLNIAHNPKDTDTYVKCQDNAKGFNVLHLNALFDLCNKVYIDGCVQPVRELNENLALTNMVDKSTIDSDVIIIADRGYESYNTFAHIEEKGWKYVIRVKDICSKGIASSLKLPSCGAFDKKINLQLTRRQTKEIKNNPEIYKFMPTNSKFDYLELKSHNFYPIEFRVIRFKISDDTYETIITNLNENKFSAEKIKELYHMRWGIETSFRELKYAIGLVNFHSKKVEYIVQEVFAKLTMYNFCEIITCNVVITNKQRKHDYQVNFTNAIYICMYFFKQSDDEHPPDVETLIQKNILPVRKGRKDPRKIRSKSSVSFLYRVA</sequence>
<evidence type="ECO:0000313" key="5">
    <source>
        <dbReference type="EMBL" id="CAG9701879.1"/>
    </source>
</evidence>
<dbReference type="Gene3D" id="3.90.350.10">
    <property type="entry name" value="Transposase Inhibitor Protein From Tn5, Chain A, domain 1"/>
    <property type="match status" value="1"/>
</dbReference>
<evidence type="ECO:0000256" key="1">
    <source>
        <dbReference type="ARBA" id="ARBA00010075"/>
    </source>
</evidence>
<dbReference type="RefSeq" id="WP_210886631.1">
    <property type="nucleotide sequence ID" value="NZ_CAKJVE010000001.1"/>
</dbReference>
<gene>
    <name evidence="5" type="ORF">CNEO_10350</name>
</gene>
<dbReference type="InterPro" id="IPR002559">
    <property type="entry name" value="Transposase_11"/>
</dbReference>
<keyword evidence="2" id="KW-0815">Transposition</keyword>
<dbReference type="PANTHER" id="PTHR33258">
    <property type="entry name" value="TRANSPOSASE INSL FOR INSERTION SEQUENCE ELEMENT IS186A-RELATED"/>
    <property type="match status" value="1"/>
</dbReference>
<protein>
    <submittedName>
        <fullName evidence="5">Transposase</fullName>
    </submittedName>
</protein>
<accession>A0AA86JFN5</accession>
<keyword evidence="3" id="KW-0238">DNA-binding</keyword>
<dbReference type="SUPFAM" id="SSF53098">
    <property type="entry name" value="Ribonuclease H-like"/>
    <property type="match status" value="1"/>
</dbReference>
<proteinExistence type="inferred from homology"/>
<dbReference type="GO" id="GO:0006313">
    <property type="term" value="P:DNA transposition"/>
    <property type="evidence" value="ECO:0007669"/>
    <property type="project" value="InterPro"/>
</dbReference>
<dbReference type="PANTHER" id="PTHR33258:SF1">
    <property type="entry name" value="TRANSPOSASE INSL FOR INSERTION SEQUENCE ELEMENT IS186A-RELATED"/>
    <property type="match status" value="1"/>
</dbReference>
<keyword evidence="4" id="KW-0233">DNA recombination</keyword>